<dbReference type="InterPro" id="IPR035897">
    <property type="entry name" value="Toll_tir_struct_dom_sf"/>
</dbReference>
<gene>
    <name evidence="18" type="ORF">V1264_000198</name>
</gene>
<keyword evidence="10" id="KW-0520">NAD</keyword>
<keyword evidence="8" id="KW-0391">Immunity</keyword>
<dbReference type="Pfam" id="PF01582">
    <property type="entry name" value="TIR"/>
    <property type="match status" value="1"/>
</dbReference>
<proteinExistence type="inferred from homology"/>
<comment type="subcellular location">
    <subcellularLocation>
        <location evidence="1">Membrane</location>
        <topology evidence="1">Single-pass type I membrane protein</topology>
    </subcellularLocation>
</comment>
<accession>A0AAN9BYU5</accession>
<feature type="signal peptide" evidence="16">
    <location>
        <begin position="1"/>
        <end position="19"/>
    </location>
</feature>
<organism evidence="18 19">
    <name type="scientific">Littorina saxatilis</name>
    <dbReference type="NCBI Taxonomy" id="31220"/>
    <lineage>
        <taxon>Eukaryota</taxon>
        <taxon>Metazoa</taxon>
        <taxon>Spiralia</taxon>
        <taxon>Lophotrochozoa</taxon>
        <taxon>Mollusca</taxon>
        <taxon>Gastropoda</taxon>
        <taxon>Caenogastropoda</taxon>
        <taxon>Littorinimorpha</taxon>
        <taxon>Littorinoidea</taxon>
        <taxon>Littorinidae</taxon>
        <taxon>Littorina</taxon>
    </lineage>
</organism>
<reference evidence="18 19" key="1">
    <citation type="submission" date="2024-02" db="EMBL/GenBank/DDBJ databases">
        <title>Chromosome-scale genome assembly of the rough periwinkle Littorina saxatilis.</title>
        <authorList>
            <person name="De Jode A."/>
            <person name="Faria R."/>
            <person name="Formenti G."/>
            <person name="Sims Y."/>
            <person name="Smith T.P."/>
            <person name="Tracey A."/>
            <person name="Wood J.M.D."/>
            <person name="Zagrodzka Z.B."/>
            <person name="Johannesson K."/>
            <person name="Butlin R.K."/>
            <person name="Leder E.H."/>
        </authorList>
    </citation>
    <scope>NUCLEOTIDE SEQUENCE [LARGE SCALE GENOMIC DNA]</scope>
    <source>
        <strain evidence="18">Snail1</strain>
        <tissue evidence="18">Muscle</tissue>
    </source>
</reference>
<feature type="domain" description="TIR" evidence="17">
    <location>
        <begin position="792"/>
        <end position="931"/>
    </location>
</feature>
<dbReference type="Pfam" id="PF13855">
    <property type="entry name" value="LRR_8"/>
    <property type="match status" value="2"/>
</dbReference>
<dbReference type="InterPro" id="IPR001611">
    <property type="entry name" value="Leu-rich_rpt"/>
</dbReference>
<comment type="caution">
    <text evidence="18">The sequence shown here is derived from an EMBL/GenBank/DDBJ whole genome shotgun (WGS) entry which is preliminary data.</text>
</comment>
<keyword evidence="5 15" id="KW-0812">Transmembrane</keyword>
<dbReference type="GO" id="GO:0007165">
    <property type="term" value="P:signal transduction"/>
    <property type="evidence" value="ECO:0007669"/>
    <property type="project" value="InterPro"/>
</dbReference>
<keyword evidence="4" id="KW-0433">Leucine-rich repeat</keyword>
<dbReference type="PROSITE" id="PS51450">
    <property type="entry name" value="LRR"/>
    <property type="match status" value="1"/>
</dbReference>
<dbReference type="PANTHER" id="PTHR24365:SF530">
    <property type="entry name" value="MSTPROX-RELATED"/>
    <property type="match status" value="1"/>
</dbReference>
<evidence type="ECO:0000256" key="6">
    <source>
        <dbReference type="ARBA" id="ARBA00022729"/>
    </source>
</evidence>
<keyword evidence="3" id="KW-0399">Innate immunity</keyword>
<dbReference type="SUPFAM" id="SSF52058">
    <property type="entry name" value="L domain-like"/>
    <property type="match status" value="2"/>
</dbReference>
<evidence type="ECO:0000256" key="4">
    <source>
        <dbReference type="ARBA" id="ARBA00022614"/>
    </source>
</evidence>
<dbReference type="Proteomes" id="UP001374579">
    <property type="component" value="Unassembled WGS sequence"/>
</dbReference>
<dbReference type="PANTHER" id="PTHR24365">
    <property type="entry name" value="TOLL-LIKE RECEPTOR"/>
    <property type="match status" value="1"/>
</dbReference>
<dbReference type="FunFam" id="3.40.50.10140:FF:000001">
    <property type="entry name" value="Toll-like receptor 2"/>
    <property type="match status" value="1"/>
</dbReference>
<evidence type="ECO:0000256" key="10">
    <source>
        <dbReference type="ARBA" id="ARBA00023027"/>
    </source>
</evidence>
<dbReference type="SMART" id="SM00369">
    <property type="entry name" value="LRR_TYP"/>
    <property type="match status" value="9"/>
</dbReference>
<evidence type="ECO:0000313" key="18">
    <source>
        <dbReference type="EMBL" id="KAK7114074.1"/>
    </source>
</evidence>
<evidence type="ECO:0000256" key="8">
    <source>
        <dbReference type="ARBA" id="ARBA00022859"/>
    </source>
</evidence>
<evidence type="ECO:0000256" key="9">
    <source>
        <dbReference type="ARBA" id="ARBA00022989"/>
    </source>
</evidence>
<sequence length="944" mass="107463">MFSQSFLLAVAVFVDLSLKELVCEPKHAYLEIPQERKSSGRQFGQNGKSYRDMMGPDVNRESKTSHSSGVLFLRSKTTLTGNTFSQAPTGKTTTSETTAVKLGTSEGKRPQKNELRRSEHHKNTLQLSTEAESWGKITKMRSKGFNVLNRNKRYVINSAQSEMPPSLSGHPSRSFRQNAPHNFASRDGNTFSQRRQQAWAKKLEEGASGDSPLEWCKVSHENSSSVSKNGGINQAKCGLRFNCPTFDECVSETGEGSNSGSVPVLRELCGDGNYCCCCQIPGFDEVVANCSRHSGKLKYIPKLPGNVTFLDFSGNRMVNISYGFFENITNVSSVDLSYNNLKTLAPEAFRGVRFSCIIMDNNFNLDISTYGSTVFNVSTLREVHLSNAYVVSVPDDIFRSSPGLKRVYLKNVNLRSWNTVMFQQLKDLQVLELSGNDMRFITGDKTSSFESLTDLNLVFNDLDRFPRSCVHGRKSIFPSLQKLNLSRNSIVKVSSYGLCFPSLQVLDIGNNPIAKLVTNVFGSRNFPRLTCLHMEHLEVREIQYRAFNNTSLQYLSLMYNYVDFVIENVNESSFRGLDNLVFLQLEQNYLDNKMFLRLFGHLTTLKYLFIGNTYFDRITTDTFAPFPHLKSITLHRNFFWEIPEGVFDGLQNLTHLDISNSRITTVREGTFSGDLIGRLEHLDLSGNFFRCDCDLLWFRWWLRSNTSLFDNSWSVYQCQNLPDTNVTYFQMNEQVCLMSHDASVFTVVVVTLLMIILTLVAVVFRYRWAIRLLLYEAFRGKGHNSQLPANLFRFDLFVSYAEEDVSWVRSHLLPELELGQGVRLCIHQRDFTPGQNIVDNIYQSVQDSRKVLMVFSRHFARSQWCQFELALCLSHVVEHDDTMLVTCVDDVTSSTELTPTMMAVLNTTTYIQWAEEDDAKASFWGRMRMALADGFQRENHVNAA</sequence>
<dbReference type="GO" id="GO:0005886">
    <property type="term" value="C:plasma membrane"/>
    <property type="evidence" value="ECO:0007669"/>
    <property type="project" value="TreeGrafter"/>
</dbReference>
<comment type="similarity">
    <text evidence="2">Belongs to the Toll-like receptor family.</text>
</comment>
<evidence type="ECO:0000256" key="13">
    <source>
        <dbReference type="ARBA" id="ARBA00023180"/>
    </source>
</evidence>
<evidence type="ECO:0000256" key="3">
    <source>
        <dbReference type="ARBA" id="ARBA00022588"/>
    </source>
</evidence>
<keyword evidence="7" id="KW-0677">Repeat</keyword>
<dbReference type="EMBL" id="JBAMIC010000001">
    <property type="protein sequence ID" value="KAK7114074.1"/>
    <property type="molecule type" value="Genomic_DNA"/>
</dbReference>
<keyword evidence="6 16" id="KW-0732">Signal</keyword>
<feature type="compositionally biased region" description="Polar residues" evidence="14">
    <location>
        <begin position="161"/>
        <end position="180"/>
    </location>
</feature>
<keyword evidence="12" id="KW-0675">Receptor</keyword>
<dbReference type="InterPro" id="IPR025875">
    <property type="entry name" value="Leu-rich_rpt_4"/>
</dbReference>
<keyword evidence="13" id="KW-0325">Glycoprotein</keyword>
<feature type="region of interest" description="Disordered" evidence="14">
    <location>
        <begin position="161"/>
        <end position="211"/>
    </location>
</feature>
<dbReference type="GO" id="GO:0045087">
    <property type="term" value="P:innate immune response"/>
    <property type="evidence" value="ECO:0007669"/>
    <property type="project" value="UniProtKB-KW"/>
</dbReference>
<dbReference type="PROSITE" id="PS50104">
    <property type="entry name" value="TIR"/>
    <property type="match status" value="1"/>
</dbReference>
<evidence type="ECO:0000256" key="14">
    <source>
        <dbReference type="SAM" id="MobiDB-lite"/>
    </source>
</evidence>
<dbReference type="SUPFAM" id="SSF52200">
    <property type="entry name" value="Toll/Interleukin receptor TIR domain"/>
    <property type="match status" value="1"/>
</dbReference>
<dbReference type="InterPro" id="IPR003591">
    <property type="entry name" value="Leu-rich_rpt_typical-subtyp"/>
</dbReference>
<feature type="chain" id="PRO_5042919238" description="TIR domain-containing protein" evidence="16">
    <location>
        <begin position="20"/>
        <end position="944"/>
    </location>
</feature>
<evidence type="ECO:0000256" key="11">
    <source>
        <dbReference type="ARBA" id="ARBA00023136"/>
    </source>
</evidence>
<feature type="compositionally biased region" description="Polar residues" evidence="14">
    <location>
        <begin position="187"/>
        <end position="196"/>
    </location>
</feature>
<dbReference type="PRINTS" id="PR01537">
    <property type="entry name" value="INTRLKN1R1F"/>
</dbReference>
<keyword evidence="19" id="KW-1185">Reference proteome</keyword>
<evidence type="ECO:0000256" key="15">
    <source>
        <dbReference type="SAM" id="Phobius"/>
    </source>
</evidence>
<dbReference type="Pfam" id="PF12799">
    <property type="entry name" value="LRR_4"/>
    <property type="match status" value="1"/>
</dbReference>
<dbReference type="InterPro" id="IPR000157">
    <property type="entry name" value="TIR_dom"/>
</dbReference>
<evidence type="ECO:0000256" key="16">
    <source>
        <dbReference type="SAM" id="SignalP"/>
    </source>
</evidence>
<evidence type="ECO:0000259" key="17">
    <source>
        <dbReference type="PROSITE" id="PS50104"/>
    </source>
</evidence>
<evidence type="ECO:0000313" key="19">
    <source>
        <dbReference type="Proteomes" id="UP001374579"/>
    </source>
</evidence>
<dbReference type="SMART" id="SM00255">
    <property type="entry name" value="TIR"/>
    <property type="match status" value="1"/>
</dbReference>
<evidence type="ECO:0000256" key="7">
    <source>
        <dbReference type="ARBA" id="ARBA00022737"/>
    </source>
</evidence>
<dbReference type="GO" id="GO:0038023">
    <property type="term" value="F:signaling receptor activity"/>
    <property type="evidence" value="ECO:0007669"/>
    <property type="project" value="TreeGrafter"/>
</dbReference>
<keyword evidence="11 15" id="KW-0472">Membrane</keyword>
<dbReference type="Gene3D" id="3.80.10.10">
    <property type="entry name" value="Ribonuclease Inhibitor"/>
    <property type="match status" value="2"/>
</dbReference>
<dbReference type="Gene3D" id="3.40.50.10140">
    <property type="entry name" value="Toll/interleukin-1 receptor homology (TIR) domain"/>
    <property type="match status" value="1"/>
</dbReference>
<evidence type="ECO:0000256" key="5">
    <source>
        <dbReference type="ARBA" id="ARBA00022692"/>
    </source>
</evidence>
<keyword evidence="9 15" id="KW-1133">Transmembrane helix</keyword>
<feature type="transmembrane region" description="Helical" evidence="15">
    <location>
        <begin position="742"/>
        <end position="764"/>
    </location>
</feature>
<name>A0AAN9BYU5_9CAEN</name>
<evidence type="ECO:0000256" key="2">
    <source>
        <dbReference type="ARBA" id="ARBA00009634"/>
    </source>
</evidence>
<protein>
    <recommendedName>
        <fullName evidence="17">TIR domain-containing protein</fullName>
    </recommendedName>
</protein>
<feature type="region of interest" description="Disordered" evidence="14">
    <location>
        <begin position="103"/>
        <end position="127"/>
    </location>
</feature>
<feature type="compositionally biased region" description="Basic and acidic residues" evidence="14">
    <location>
        <begin position="106"/>
        <end position="117"/>
    </location>
</feature>
<dbReference type="AlphaFoldDB" id="A0AAN9BYU5"/>
<evidence type="ECO:0000256" key="1">
    <source>
        <dbReference type="ARBA" id="ARBA00004479"/>
    </source>
</evidence>
<dbReference type="InterPro" id="IPR032675">
    <property type="entry name" value="LRR_dom_sf"/>
</dbReference>
<evidence type="ECO:0000256" key="12">
    <source>
        <dbReference type="ARBA" id="ARBA00023170"/>
    </source>
</evidence>